<evidence type="ECO:0000313" key="5">
    <source>
        <dbReference type="Proteomes" id="UP000215914"/>
    </source>
</evidence>
<organism evidence="4 5">
    <name type="scientific">Helianthus annuus</name>
    <name type="common">Common sunflower</name>
    <dbReference type="NCBI Taxonomy" id="4232"/>
    <lineage>
        <taxon>Eukaryota</taxon>
        <taxon>Viridiplantae</taxon>
        <taxon>Streptophyta</taxon>
        <taxon>Embryophyta</taxon>
        <taxon>Tracheophyta</taxon>
        <taxon>Spermatophyta</taxon>
        <taxon>Magnoliopsida</taxon>
        <taxon>eudicotyledons</taxon>
        <taxon>Gunneridae</taxon>
        <taxon>Pentapetalae</taxon>
        <taxon>asterids</taxon>
        <taxon>campanulids</taxon>
        <taxon>Asterales</taxon>
        <taxon>Asteraceae</taxon>
        <taxon>Asteroideae</taxon>
        <taxon>Heliantheae alliance</taxon>
        <taxon>Heliantheae</taxon>
        <taxon>Helianthus</taxon>
    </lineage>
</organism>
<proteinExistence type="predicted"/>
<dbReference type="CDD" id="cd00590">
    <property type="entry name" value="RRM_SF"/>
    <property type="match status" value="1"/>
</dbReference>
<feature type="compositionally biased region" description="Polar residues" evidence="2">
    <location>
        <begin position="368"/>
        <end position="378"/>
    </location>
</feature>
<dbReference type="Gene3D" id="3.30.70.330">
    <property type="match status" value="1"/>
</dbReference>
<accession>A0A9K3I1Q2</accession>
<evidence type="ECO:0000313" key="4">
    <source>
        <dbReference type="EMBL" id="KAF5788561.1"/>
    </source>
</evidence>
<sequence>MAGRGVLTKFFVSNLPEGCPSWELRCSVEGIGNVAGTFVAKKRDKSGCIFGFISFGDVSDKHDMVNKIRGIRLGECKLKANVARFAVEKNGPPIQPESVQQISKAAGPSHSNRNFNVRDFRSYRDVVGVSSEGGGAEGGLVGGRRNSVKSIVVPDSSGAFKELNGNAVVGRTVDLETLVDFDRLMRIAKIAFSRIQYLGVLAGEANRIKEEVSLKWKNRSFRIWMEEELNDWVPDCLGVPFSPSSEGSLMMNSLPDEDDPVFGNGGSEKPREEVEEVGETQRPMVNGNVSHATGACMQEERENSGLNNVGRLPRFEEGTTVDNVVVGPNVENNEGLGPFGDFNFLVGKGDKGAQKKFAVRPNLRKSKVQTLKGSSPNDSRPKKRSRWDLEGSDSGFGFVGFTASLIDDGLGRNSSSSSEVEVVDLNQRAATESQGKKGQWSPVRLLLVLQTRFLFRRSWVLG</sequence>
<dbReference type="Gramene" id="mRNA:HanXRQr2_Chr10g0465341">
    <property type="protein sequence ID" value="mRNA:HanXRQr2_Chr10g0465341"/>
    <property type="gene ID" value="HanXRQr2_Chr10g0465341"/>
</dbReference>
<dbReference type="AlphaFoldDB" id="A0A9K3I1Q2"/>
<keyword evidence="5" id="KW-1185">Reference proteome</keyword>
<dbReference type="SUPFAM" id="SSF54928">
    <property type="entry name" value="RNA-binding domain, RBD"/>
    <property type="match status" value="1"/>
</dbReference>
<name>A0A9K3I1Q2_HELAN</name>
<gene>
    <name evidence="4" type="ORF">HanXRQr2_Chr10g0465341</name>
</gene>
<feature type="region of interest" description="Disordered" evidence="2">
    <location>
        <begin position="367"/>
        <end position="388"/>
    </location>
</feature>
<dbReference type="GO" id="GO:0003723">
    <property type="term" value="F:RNA binding"/>
    <property type="evidence" value="ECO:0007669"/>
    <property type="project" value="UniProtKB-UniRule"/>
</dbReference>
<dbReference type="Proteomes" id="UP000215914">
    <property type="component" value="Unassembled WGS sequence"/>
</dbReference>
<comment type="caution">
    <text evidence="4">The sequence shown here is derived from an EMBL/GenBank/DDBJ whole genome shotgun (WGS) entry which is preliminary data.</text>
</comment>
<keyword evidence="1" id="KW-0694">RNA-binding</keyword>
<dbReference type="InterPro" id="IPR035979">
    <property type="entry name" value="RBD_domain_sf"/>
</dbReference>
<reference evidence="4" key="2">
    <citation type="submission" date="2020-06" db="EMBL/GenBank/DDBJ databases">
        <title>Helianthus annuus Genome sequencing and assembly Release 2.</title>
        <authorList>
            <person name="Gouzy J."/>
            <person name="Langlade N."/>
            <person name="Munos S."/>
        </authorList>
    </citation>
    <scope>NUCLEOTIDE SEQUENCE</scope>
    <source>
        <tissue evidence="4">Leaves</tissue>
    </source>
</reference>
<evidence type="ECO:0000259" key="3">
    <source>
        <dbReference type="PROSITE" id="PS50102"/>
    </source>
</evidence>
<dbReference type="EMBL" id="MNCJ02000325">
    <property type="protein sequence ID" value="KAF5788561.1"/>
    <property type="molecule type" value="Genomic_DNA"/>
</dbReference>
<evidence type="ECO:0000256" key="2">
    <source>
        <dbReference type="SAM" id="MobiDB-lite"/>
    </source>
</evidence>
<protein>
    <submittedName>
        <fullName evidence="4">RNA recognition motif domain, nucleotide-binding alpha-beta plait domain superfamily</fullName>
    </submittedName>
</protein>
<dbReference type="InterPro" id="IPR000504">
    <property type="entry name" value="RRM_dom"/>
</dbReference>
<dbReference type="InterPro" id="IPR012677">
    <property type="entry name" value="Nucleotide-bd_a/b_plait_sf"/>
</dbReference>
<dbReference type="PROSITE" id="PS50102">
    <property type="entry name" value="RRM"/>
    <property type="match status" value="1"/>
</dbReference>
<reference evidence="4" key="1">
    <citation type="journal article" date="2017" name="Nature">
        <title>The sunflower genome provides insights into oil metabolism, flowering and Asterid evolution.</title>
        <authorList>
            <person name="Badouin H."/>
            <person name="Gouzy J."/>
            <person name="Grassa C.J."/>
            <person name="Murat F."/>
            <person name="Staton S.E."/>
            <person name="Cottret L."/>
            <person name="Lelandais-Briere C."/>
            <person name="Owens G.L."/>
            <person name="Carrere S."/>
            <person name="Mayjonade B."/>
            <person name="Legrand L."/>
            <person name="Gill N."/>
            <person name="Kane N.C."/>
            <person name="Bowers J.E."/>
            <person name="Hubner S."/>
            <person name="Bellec A."/>
            <person name="Berard A."/>
            <person name="Berges H."/>
            <person name="Blanchet N."/>
            <person name="Boniface M.C."/>
            <person name="Brunel D."/>
            <person name="Catrice O."/>
            <person name="Chaidir N."/>
            <person name="Claudel C."/>
            <person name="Donnadieu C."/>
            <person name="Faraut T."/>
            <person name="Fievet G."/>
            <person name="Helmstetter N."/>
            <person name="King M."/>
            <person name="Knapp S.J."/>
            <person name="Lai Z."/>
            <person name="Le Paslier M.C."/>
            <person name="Lippi Y."/>
            <person name="Lorenzon L."/>
            <person name="Mandel J.R."/>
            <person name="Marage G."/>
            <person name="Marchand G."/>
            <person name="Marquand E."/>
            <person name="Bret-Mestries E."/>
            <person name="Morien E."/>
            <person name="Nambeesan S."/>
            <person name="Nguyen T."/>
            <person name="Pegot-Espagnet P."/>
            <person name="Pouilly N."/>
            <person name="Raftis F."/>
            <person name="Sallet E."/>
            <person name="Schiex T."/>
            <person name="Thomas J."/>
            <person name="Vandecasteele C."/>
            <person name="Vares D."/>
            <person name="Vear F."/>
            <person name="Vautrin S."/>
            <person name="Crespi M."/>
            <person name="Mangin B."/>
            <person name="Burke J.M."/>
            <person name="Salse J."/>
            <person name="Munos S."/>
            <person name="Vincourt P."/>
            <person name="Rieseberg L.H."/>
            <person name="Langlade N.B."/>
        </authorList>
    </citation>
    <scope>NUCLEOTIDE SEQUENCE</scope>
    <source>
        <tissue evidence="4">Leaves</tissue>
    </source>
</reference>
<feature type="domain" description="RRM" evidence="3">
    <location>
        <begin position="8"/>
        <end position="85"/>
    </location>
</feature>
<evidence type="ECO:0000256" key="1">
    <source>
        <dbReference type="PROSITE-ProRule" id="PRU00176"/>
    </source>
</evidence>